<feature type="transmembrane region" description="Helical" evidence="7">
    <location>
        <begin position="136"/>
        <end position="158"/>
    </location>
</feature>
<feature type="transmembrane region" description="Helical" evidence="7">
    <location>
        <begin position="214"/>
        <end position="233"/>
    </location>
</feature>
<dbReference type="AlphaFoldDB" id="A0A1Y2EPB6"/>
<dbReference type="EMBL" id="MCGR01000048">
    <property type="protein sequence ID" value="ORY73114.1"/>
    <property type="molecule type" value="Genomic_DNA"/>
</dbReference>
<keyword evidence="3" id="KW-0813">Transport</keyword>
<keyword evidence="4 7" id="KW-0812">Transmembrane</keyword>
<feature type="transmembrane region" description="Helical" evidence="7">
    <location>
        <begin position="437"/>
        <end position="460"/>
    </location>
</feature>
<feature type="transmembrane region" description="Helical" evidence="7">
    <location>
        <begin position="342"/>
        <end position="362"/>
    </location>
</feature>
<dbReference type="PROSITE" id="PS01116">
    <property type="entry name" value="XANTH_URACIL_PERMASE"/>
    <property type="match status" value="1"/>
</dbReference>
<keyword evidence="9" id="KW-1185">Reference proteome</keyword>
<dbReference type="NCBIfam" id="TIGR00801">
    <property type="entry name" value="ncs2"/>
    <property type="match status" value="1"/>
</dbReference>
<organism evidence="8 9">
    <name type="scientific">Leucosporidium creatinivorum</name>
    <dbReference type="NCBI Taxonomy" id="106004"/>
    <lineage>
        <taxon>Eukaryota</taxon>
        <taxon>Fungi</taxon>
        <taxon>Dikarya</taxon>
        <taxon>Basidiomycota</taxon>
        <taxon>Pucciniomycotina</taxon>
        <taxon>Microbotryomycetes</taxon>
        <taxon>Leucosporidiales</taxon>
        <taxon>Leucosporidium</taxon>
    </lineage>
</organism>
<dbReference type="GO" id="GO:0000324">
    <property type="term" value="C:fungal-type vacuole"/>
    <property type="evidence" value="ECO:0007669"/>
    <property type="project" value="TreeGrafter"/>
</dbReference>
<dbReference type="GO" id="GO:0042907">
    <property type="term" value="F:xanthine transmembrane transporter activity"/>
    <property type="evidence" value="ECO:0007669"/>
    <property type="project" value="TreeGrafter"/>
</dbReference>
<evidence type="ECO:0000256" key="2">
    <source>
        <dbReference type="ARBA" id="ARBA00008821"/>
    </source>
</evidence>
<feature type="transmembrane region" description="Helical" evidence="7">
    <location>
        <begin position="27"/>
        <end position="47"/>
    </location>
</feature>
<feature type="transmembrane region" description="Helical" evidence="7">
    <location>
        <begin position="59"/>
        <end position="83"/>
    </location>
</feature>
<evidence type="ECO:0000256" key="1">
    <source>
        <dbReference type="ARBA" id="ARBA00004141"/>
    </source>
</evidence>
<dbReference type="PANTHER" id="PTHR42810">
    <property type="entry name" value="PURINE PERMEASE C1399.01C-RELATED"/>
    <property type="match status" value="1"/>
</dbReference>
<gene>
    <name evidence="8" type="ORF">BCR35DRAFT_307387</name>
</gene>
<feature type="transmembrane region" description="Helical" evidence="7">
    <location>
        <begin position="399"/>
        <end position="417"/>
    </location>
</feature>
<comment type="similarity">
    <text evidence="2">Belongs to the nucleobase:cation symporter-2 (NCS2) (TC 2.A.40) family.</text>
</comment>
<sequence>MVGGLITPPILLGGSSGAALSASEQQYLVSASIIFCGIGTCLQVSRFKLPFGYTIGSGVLTVTGTSFAFVSVGLTFINGQYSADGSGMCKLDAAGDKLPCPEAFGAFLGTATVVAVMAIALSFLPPRTIKKMFPPLISGMVLTLIGATLILSGINNWAGGAGSCMSDKTMLCPSNSAPHGEFWGSAPLIGLGFSVFISIIIFDLLGPPIVQNCSVFLGLLVGLIIAAGCGYFDGSTITSAPAATFLWTTRFPLSVRGDLVLPFIAAYLVIVSETVGNISATAEASALPIDGPDFSSRVQGGLLADTAFACIAGLATVPPLTTFSQNIGVVALTRNASRQSGYVCAFFLLIMGIFAKFGAVFVAMPASVLGGMTTFLFGSVAVAGIRILAMVKWTRRTRFIATASLSLGFASVVQPDWFSNFFTYSGDNAALSGFLNALVLIVEEGYLLALIIGIPLNLVIPYGADDLATTPEEQESIGLPTVTSAEQSARTNEDVKVV</sequence>
<name>A0A1Y2EPB6_9BASI</name>
<evidence type="ECO:0000256" key="4">
    <source>
        <dbReference type="ARBA" id="ARBA00022692"/>
    </source>
</evidence>
<dbReference type="InterPro" id="IPR006043">
    <property type="entry name" value="NCS2"/>
</dbReference>
<evidence type="ECO:0000256" key="5">
    <source>
        <dbReference type="ARBA" id="ARBA00022989"/>
    </source>
</evidence>
<proteinExistence type="inferred from homology"/>
<evidence type="ECO:0000313" key="9">
    <source>
        <dbReference type="Proteomes" id="UP000193467"/>
    </source>
</evidence>
<dbReference type="InParanoid" id="A0A1Y2EPB6"/>
<feature type="transmembrane region" description="Helical" evidence="7">
    <location>
        <begin position="182"/>
        <end position="202"/>
    </location>
</feature>
<dbReference type="OrthoDB" id="1641903at2759"/>
<feature type="transmembrane region" description="Helical" evidence="7">
    <location>
        <begin position="103"/>
        <end position="124"/>
    </location>
</feature>
<feature type="transmembrane region" description="Helical" evidence="7">
    <location>
        <begin position="368"/>
        <end position="387"/>
    </location>
</feature>
<accession>A0A1Y2EPB6</accession>
<dbReference type="STRING" id="106004.A0A1Y2EPB6"/>
<dbReference type="InterPro" id="IPR006042">
    <property type="entry name" value="Xan_ur_permease"/>
</dbReference>
<keyword evidence="6 7" id="KW-0472">Membrane</keyword>
<dbReference type="Proteomes" id="UP000193467">
    <property type="component" value="Unassembled WGS sequence"/>
</dbReference>
<comment type="subcellular location">
    <subcellularLocation>
        <location evidence="1">Membrane</location>
        <topology evidence="1">Multi-pass membrane protein</topology>
    </subcellularLocation>
</comment>
<comment type="caution">
    <text evidence="8">The sequence shown here is derived from an EMBL/GenBank/DDBJ whole genome shotgun (WGS) entry which is preliminary data.</text>
</comment>
<dbReference type="GO" id="GO:0005886">
    <property type="term" value="C:plasma membrane"/>
    <property type="evidence" value="ECO:0007669"/>
    <property type="project" value="TreeGrafter"/>
</dbReference>
<evidence type="ECO:0000256" key="6">
    <source>
        <dbReference type="ARBA" id="ARBA00023136"/>
    </source>
</evidence>
<evidence type="ECO:0000313" key="8">
    <source>
        <dbReference type="EMBL" id="ORY73114.1"/>
    </source>
</evidence>
<reference evidence="8 9" key="1">
    <citation type="submission" date="2016-07" db="EMBL/GenBank/DDBJ databases">
        <title>Pervasive Adenine N6-methylation of Active Genes in Fungi.</title>
        <authorList>
            <consortium name="DOE Joint Genome Institute"/>
            <person name="Mondo S.J."/>
            <person name="Dannebaum R.O."/>
            <person name="Kuo R.C."/>
            <person name="Labutti K."/>
            <person name="Haridas S."/>
            <person name="Kuo A."/>
            <person name="Salamov A."/>
            <person name="Ahrendt S.R."/>
            <person name="Lipzen A."/>
            <person name="Sullivan W."/>
            <person name="Andreopoulos W.B."/>
            <person name="Clum A."/>
            <person name="Lindquist E."/>
            <person name="Daum C."/>
            <person name="Ramamoorthy G.K."/>
            <person name="Gryganskyi A."/>
            <person name="Culley D."/>
            <person name="Magnuson J.K."/>
            <person name="James T.Y."/>
            <person name="O'Malley M.A."/>
            <person name="Stajich J.E."/>
            <person name="Spatafora J.W."/>
            <person name="Visel A."/>
            <person name="Grigoriev I.V."/>
        </authorList>
    </citation>
    <scope>NUCLEOTIDE SEQUENCE [LARGE SCALE GENOMIC DNA]</scope>
    <source>
        <strain evidence="8 9">62-1032</strain>
    </source>
</reference>
<dbReference type="PANTHER" id="PTHR42810:SF2">
    <property type="entry name" value="PURINE PERMEASE C1399.01C-RELATED"/>
    <property type="match status" value="1"/>
</dbReference>
<dbReference type="Pfam" id="PF00860">
    <property type="entry name" value="Xan_ur_permease"/>
    <property type="match status" value="1"/>
</dbReference>
<keyword evidence="5 7" id="KW-1133">Transmembrane helix</keyword>
<protein>
    <submittedName>
        <fullName evidence="8">Xanthine/uracil/vitamin C permease</fullName>
    </submittedName>
</protein>
<evidence type="ECO:0000256" key="7">
    <source>
        <dbReference type="SAM" id="Phobius"/>
    </source>
</evidence>
<feature type="transmembrane region" description="Helical" evidence="7">
    <location>
        <begin position="253"/>
        <end position="271"/>
    </location>
</feature>
<evidence type="ECO:0000256" key="3">
    <source>
        <dbReference type="ARBA" id="ARBA00022448"/>
    </source>
</evidence>